<feature type="transmembrane region" description="Helical" evidence="7">
    <location>
        <begin position="382"/>
        <end position="402"/>
    </location>
</feature>
<evidence type="ECO:0000256" key="6">
    <source>
        <dbReference type="ARBA" id="ARBA00023136"/>
    </source>
</evidence>
<reference evidence="8 9" key="1">
    <citation type="submission" date="2019-05" db="EMBL/GenBank/DDBJ databases">
        <title>Identification and Biocontrol Activity Analysis of Biocontrol Strain PF-1 Based on Genome-wide Data.</title>
        <authorList>
            <person name="Qi J."/>
        </authorList>
    </citation>
    <scope>NUCLEOTIDE SEQUENCE [LARGE SCALE GENOMIC DNA]</scope>
    <source>
        <strain evidence="8 9">PF-1</strain>
    </source>
</reference>
<feature type="transmembrane region" description="Helical" evidence="7">
    <location>
        <begin position="20"/>
        <end position="37"/>
    </location>
</feature>
<dbReference type="EMBL" id="VAVY01000003">
    <property type="protein sequence ID" value="TMM62898.1"/>
    <property type="molecule type" value="Genomic_DNA"/>
</dbReference>
<comment type="caution">
    <text evidence="8">The sequence shown here is derived from an EMBL/GenBank/DDBJ whole genome shotgun (WGS) entry which is preliminary data.</text>
</comment>
<keyword evidence="3" id="KW-1003">Cell membrane</keyword>
<dbReference type="Proteomes" id="UP000310095">
    <property type="component" value="Unassembled WGS sequence"/>
</dbReference>
<evidence type="ECO:0000256" key="5">
    <source>
        <dbReference type="ARBA" id="ARBA00022989"/>
    </source>
</evidence>
<keyword evidence="6 7" id="KW-0472">Membrane</keyword>
<feature type="transmembrane region" description="Helical" evidence="7">
    <location>
        <begin position="43"/>
        <end position="68"/>
    </location>
</feature>
<organism evidence="8 9">
    <name type="scientific">Pseudomonas protegens</name>
    <dbReference type="NCBI Taxonomy" id="380021"/>
    <lineage>
        <taxon>Bacteria</taxon>
        <taxon>Pseudomonadati</taxon>
        <taxon>Pseudomonadota</taxon>
        <taxon>Gammaproteobacteria</taxon>
        <taxon>Pseudomonadales</taxon>
        <taxon>Pseudomonadaceae</taxon>
        <taxon>Pseudomonas</taxon>
    </lineage>
</organism>
<proteinExistence type="inferred from homology"/>
<feature type="transmembrane region" description="Helical" evidence="7">
    <location>
        <begin position="408"/>
        <end position="428"/>
    </location>
</feature>
<evidence type="ECO:0008006" key="10">
    <source>
        <dbReference type="Google" id="ProtNLM"/>
    </source>
</evidence>
<comment type="similarity">
    <text evidence="2">Belongs to the polysaccharide synthase family.</text>
</comment>
<feature type="transmembrane region" description="Helical" evidence="7">
    <location>
        <begin position="192"/>
        <end position="213"/>
    </location>
</feature>
<evidence type="ECO:0000256" key="1">
    <source>
        <dbReference type="ARBA" id="ARBA00004651"/>
    </source>
</evidence>
<dbReference type="InterPro" id="IPR050833">
    <property type="entry name" value="Poly_Biosynth_Transport"/>
</dbReference>
<accession>A0ABY2VF04</accession>
<evidence type="ECO:0000313" key="8">
    <source>
        <dbReference type="EMBL" id="TMM62898.1"/>
    </source>
</evidence>
<name>A0ABY2VF04_9PSED</name>
<feature type="transmembrane region" description="Helical" evidence="7">
    <location>
        <begin position="238"/>
        <end position="261"/>
    </location>
</feature>
<feature type="transmembrane region" description="Helical" evidence="7">
    <location>
        <begin position="107"/>
        <end position="124"/>
    </location>
</feature>
<protein>
    <recommendedName>
        <fullName evidence="10">Polysaccharide biosynthesis protein</fullName>
    </recommendedName>
</protein>
<keyword evidence="9" id="KW-1185">Reference proteome</keyword>
<keyword evidence="4 7" id="KW-0812">Transmembrane</keyword>
<gene>
    <name evidence="8" type="ORF">FEF10_22740</name>
</gene>
<evidence type="ECO:0000256" key="7">
    <source>
        <dbReference type="SAM" id="Phobius"/>
    </source>
</evidence>
<comment type="subcellular location">
    <subcellularLocation>
        <location evidence="1">Cell membrane</location>
        <topology evidence="1">Multi-pass membrane protein</topology>
    </subcellularLocation>
</comment>
<evidence type="ECO:0000256" key="3">
    <source>
        <dbReference type="ARBA" id="ARBA00022475"/>
    </source>
</evidence>
<sequence length="436" mass="49498">MNLKSLFNKDFRHTAINQIWRLFSGPLLLVLLPLYLTPEAQGYWYTFVSLAALAIFADMGFSAILLLFSAHEFAHLNFRSDKTITGDEYHLIRLATLLRFSAKWSSLMALIVFPIVLIIGYTILNARDTTTDWKLAWLIYGAASVFVFINSMVLSFIEGCNSVGDVQKIRFHISVVTFITTLILLVTGASLYALSLSLLAGALAGTALITFHYNRMLYQLYQKATGESHPWMREIMPLIWRFAISWISGYFIFSIFTPLAFHYYGTIDAGKVGLSIAVCLAIFSIANIWITIITPRMNIYVAQKEYVKLNSDFNKHALLAIMTYILGITALYIALSFFQDYLPILDRLLPTASFLIIALAYLAQLTINSMAVYMRAQKKEPLVAVSVFNGIYVSITTALIAIYLPFEYFFLGFLSAYLIVLPWVYYLFIRHKETHS</sequence>
<dbReference type="PANTHER" id="PTHR30250:SF10">
    <property type="entry name" value="LIPOPOLYSACCHARIDE BIOSYNTHESIS PROTEIN WZXC"/>
    <property type="match status" value="1"/>
</dbReference>
<evidence type="ECO:0000256" key="4">
    <source>
        <dbReference type="ARBA" id="ARBA00022692"/>
    </source>
</evidence>
<feature type="transmembrane region" description="Helical" evidence="7">
    <location>
        <begin position="316"/>
        <end position="338"/>
    </location>
</feature>
<feature type="transmembrane region" description="Helical" evidence="7">
    <location>
        <begin position="169"/>
        <end position="186"/>
    </location>
</feature>
<dbReference type="RefSeq" id="WP_011063346.1">
    <property type="nucleotide sequence ID" value="NZ_CP022097.2"/>
</dbReference>
<feature type="transmembrane region" description="Helical" evidence="7">
    <location>
        <begin position="344"/>
        <end position="362"/>
    </location>
</feature>
<evidence type="ECO:0000313" key="9">
    <source>
        <dbReference type="Proteomes" id="UP000310095"/>
    </source>
</evidence>
<feature type="transmembrane region" description="Helical" evidence="7">
    <location>
        <begin position="136"/>
        <end position="157"/>
    </location>
</feature>
<evidence type="ECO:0000256" key="2">
    <source>
        <dbReference type="ARBA" id="ARBA00007430"/>
    </source>
</evidence>
<dbReference type="PANTHER" id="PTHR30250">
    <property type="entry name" value="PST FAMILY PREDICTED COLANIC ACID TRANSPORTER"/>
    <property type="match status" value="1"/>
</dbReference>
<feature type="transmembrane region" description="Helical" evidence="7">
    <location>
        <begin position="273"/>
        <end position="295"/>
    </location>
</feature>
<keyword evidence="5 7" id="KW-1133">Transmembrane helix</keyword>